<reference evidence="3 4" key="1">
    <citation type="submission" date="2016-10" db="EMBL/GenBank/DDBJ databases">
        <authorList>
            <person name="de Groot N.N."/>
        </authorList>
    </citation>
    <scope>NUCLEOTIDE SEQUENCE [LARGE SCALE GENOMIC DNA]</scope>
    <source>
        <strain evidence="3 4">ASO4-2</strain>
    </source>
</reference>
<dbReference type="GO" id="GO:0008977">
    <property type="term" value="F:prephenate dehydrogenase (NAD+) activity"/>
    <property type="evidence" value="ECO:0007669"/>
    <property type="project" value="InterPro"/>
</dbReference>
<sequence length="263" mass="28168">MTSLTAPPAGTGSRAVDRISRCCVIGSGGRMGGLFVARLRKAVIETAGLDQPLEAPLLAEVLPSQDLVLLAVPAPAMEEVLVKCAPHCRPDAILVDICSVKVQPLRLMLQYHPGPVVGTHPLFGQDPGEAPRVAVVPGRDDQATQTVSSVLEDLGFQTFPTTAETHDRAMAAIQGLNFVTTAAYLAALAGDDGLRDFLTPSFERRLEAARKMLTEDAALFADLFEANPYSQDAVRQFRSHLNIAAGGDVDVLAQRAGWWWRSS</sequence>
<dbReference type="PANTHER" id="PTHR21363:SF0">
    <property type="entry name" value="PREPHENATE DEHYDROGENASE [NADP(+)]"/>
    <property type="match status" value="1"/>
</dbReference>
<name>A0A1G6B1E3_9BACT</name>
<dbReference type="Proteomes" id="UP000198771">
    <property type="component" value="Unassembled WGS sequence"/>
</dbReference>
<keyword evidence="4" id="KW-1185">Reference proteome</keyword>
<dbReference type="OrthoDB" id="9800497at2"/>
<proteinExistence type="predicted"/>
<evidence type="ECO:0000259" key="2">
    <source>
        <dbReference type="PROSITE" id="PS51176"/>
    </source>
</evidence>
<dbReference type="Gene3D" id="3.40.50.720">
    <property type="entry name" value="NAD(P)-binding Rossmann-like Domain"/>
    <property type="match status" value="1"/>
</dbReference>
<dbReference type="InterPro" id="IPR008927">
    <property type="entry name" value="6-PGluconate_DH-like_C_sf"/>
</dbReference>
<protein>
    <submittedName>
        <fullName evidence="3">Prephenate dehydrogenase</fullName>
    </submittedName>
</protein>
<dbReference type="InterPro" id="IPR046826">
    <property type="entry name" value="PDH_N"/>
</dbReference>
<dbReference type="GO" id="GO:0004665">
    <property type="term" value="F:prephenate dehydrogenase (NADP+) activity"/>
    <property type="evidence" value="ECO:0007669"/>
    <property type="project" value="InterPro"/>
</dbReference>
<dbReference type="GO" id="GO:0070403">
    <property type="term" value="F:NAD+ binding"/>
    <property type="evidence" value="ECO:0007669"/>
    <property type="project" value="InterPro"/>
</dbReference>
<dbReference type="STRING" id="617002.SAMN05660653_00725"/>
<dbReference type="AlphaFoldDB" id="A0A1G6B1E3"/>
<dbReference type="Gene3D" id="1.10.3660.10">
    <property type="entry name" value="6-phosphogluconate dehydrogenase C-terminal like domain"/>
    <property type="match status" value="1"/>
</dbReference>
<dbReference type="EMBL" id="FMXO01000003">
    <property type="protein sequence ID" value="SDB14500.1"/>
    <property type="molecule type" value="Genomic_DNA"/>
</dbReference>
<evidence type="ECO:0000313" key="3">
    <source>
        <dbReference type="EMBL" id="SDB14500.1"/>
    </source>
</evidence>
<dbReference type="RefSeq" id="WP_092117333.1">
    <property type="nucleotide sequence ID" value="NZ_FMXO01000003.1"/>
</dbReference>
<dbReference type="InterPro" id="IPR036291">
    <property type="entry name" value="NAD(P)-bd_dom_sf"/>
</dbReference>
<accession>A0A1G6B1E3</accession>
<dbReference type="GO" id="GO:0006571">
    <property type="term" value="P:tyrosine biosynthetic process"/>
    <property type="evidence" value="ECO:0007669"/>
    <property type="project" value="InterPro"/>
</dbReference>
<evidence type="ECO:0000313" key="4">
    <source>
        <dbReference type="Proteomes" id="UP000198771"/>
    </source>
</evidence>
<feature type="domain" description="Prephenate/arogenate dehydrogenase" evidence="2">
    <location>
        <begin position="20"/>
        <end position="263"/>
    </location>
</feature>
<dbReference type="PANTHER" id="PTHR21363">
    <property type="entry name" value="PREPHENATE DEHYDROGENASE"/>
    <property type="match status" value="1"/>
</dbReference>
<gene>
    <name evidence="3" type="ORF">SAMN05660653_00725</name>
</gene>
<dbReference type="SUPFAM" id="SSF51735">
    <property type="entry name" value="NAD(P)-binding Rossmann-fold domains"/>
    <property type="match status" value="1"/>
</dbReference>
<dbReference type="SUPFAM" id="SSF48179">
    <property type="entry name" value="6-phosphogluconate dehydrogenase C-terminal domain-like"/>
    <property type="match status" value="1"/>
</dbReference>
<organism evidence="3 4">
    <name type="scientific">Desulfonatronum thiosulfatophilum</name>
    <dbReference type="NCBI Taxonomy" id="617002"/>
    <lineage>
        <taxon>Bacteria</taxon>
        <taxon>Pseudomonadati</taxon>
        <taxon>Thermodesulfobacteriota</taxon>
        <taxon>Desulfovibrionia</taxon>
        <taxon>Desulfovibrionales</taxon>
        <taxon>Desulfonatronaceae</taxon>
        <taxon>Desulfonatronum</taxon>
    </lineage>
</organism>
<dbReference type="Pfam" id="PF02153">
    <property type="entry name" value="PDH_N"/>
    <property type="match status" value="1"/>
</dbReference>
<evidence type="ECO:0000256" key="1">
    <source>
        <dbReference type="ARBA" id="ARBA00023002"/>
    </source>
</evidence>
<keyword evidence="1" id="KW-0560">Oxidoreductase</keyword>
<dbReference type="InterPro" id="IPR050812">
    <property type="entry name" value="Preph/Arog_dehydrog"/>
</dbReference>
<dbReference type="InterPro" id="IPR003099">
    <property type="entry name" value="Prephen_DH"/>
</dbReference>
<dbReference type="PROSITE" id="PS51176">
    <property type="entry name" value="PDH_ADH"/>
    <property type="match status" value="1"/>
</dbReference>